<comment type="function">
    <text evidence="11">Involved in the type II fatty acid elongation cycle. Catalyzes the elongation of a wide range of acyl-ACP by the addition of two carbons from malonyl-ACP to an acyl acceptor. Can efficiently catalyze the conversion of palmitoleoyl-ACP (cis-hexadec-9-enoyl-ACP) to cis-vaccenoyl-ACP (cis-octadec-11-enoyl-ACP), an essential step in the thermal regulation of fatty acid composition.</text>
</comment>
<accession>A0ABY6CP61</accession>
<name>A0ABY6CP61_9BACT</name>
<evidence type="ECO:0000256" key="1">
    <source>
        <dbReference type="ARBA" id="ARBA00005194"/>
    </source>
</evidence>
<dbReference type="Pfam" id="PF00109">
    <property type="entry name" value="ketoacyl-synt"/>
    <property type="match status" value="1"/>
</dbReference>
<evidence type="ECO:0000256" key="8">
    <source>
        <dbReference type="ARBA" id="ARBA00023098"/>
    </source>
</evidence>
<dbReference type="SUPFAM" id="SSF53901">
    <property type="entry name" value="Thiolase-like"/>
    <property type="match status" value="2"/>
</dbReference>
<keyword evidence="7" id="KW-0276">Fatty acid metabolism</keyword>
<dbReference type="InterPro" id="IPR014030">
    <property type="entry name" value="Ketoacyl_synth_N"/>
</dbReference>
<dbReference type="PIRSF" id="PIRSF000447">
    <property type="entry name" value="KAS_II"/>
    <property type="match status" value="1"/>
</dbReference>
<keyword evidence="15" id="KW-1185">Reference proteome</keyword>
<evidence type="ECO:0000259" key="13">
    <source>
        <dbReference type="PROSITE" id="PS52004"/>
    </source>
</evidence>
<dbReference type="InterPro" id="IPR000794">
    <property type="entry name" value="Beta-ketoacyl_synthase"/>
</dbReference>
<dbReference type="InterPro" id="IPR016039">
    <property type="entry name" value="Thiolase-like"/>
</dbReference>
<evidence type="ECO:0000256" key="12">
    <source>
        <dbReference type="RuleBase" id="RU003694"/>
    </source>
</evidence>
<protein>
    <recommendedName>
        <fullName evidence="4 11">3-oxoacyl-[acyl-carrier-protein] synthase 2</fullName>
        <ecNumber evidence="3 11">2.3.1.179</ecNumber>
    </recommendedName>
</protein>
<comment type="pathway">
    <text evidence="1 11">Lipid metabolism; fatty acid biosynthesis.</text>
</comment>
<evidence type="ECO:0000256" key="3">
    <source>
        <dbReference type="ARBA" id="ARBA00012356"/>
    </source>
</evidence>
<keyword evidence="8" id="KW-0443">Lipid metabolism</keyword>
<dbReference type="Gene3D" id="3.40.47.10">
    <property type="match status" value="1"/>
</dbReference>
<reference evidence="14" key="1">
    <citation type="submission" date="2022-09" db="EMBL/GenBank/DDBJ databases">
        <title>Comparative genomics and taxonomic characterization of three novel marine species of genus Reichenbachiella exhibiting antioxidant and polysaccharide degradation activities.</title>
        <authorList>
            <person name="Muhammad N."/>
            <person name="Lee Y.-J."/>
            <person name="Ko J."/>
            <person name="Kim S.-G."/>
        </authorList>
    </citation>
    <scope>NUCLEOTIDE SEQUENCE</scope>
    <source>
        <strain evidence="14">BKB1-1</strain>
    </source>
</reference>
<dbReference type="InterPro" id="IPR017568">
    <property type="entry name" value="3-oxoacyl-ACP_synth-2"/>
</dbReference>
<evidence type="ECO:0000256" key="5">
    <source>
        <dbReference type="ARBA" id="ARBA00022516"/>
    </source>
</evidence>
<dbReference type="InterPro" id="IPR018201">
    <property type="entry name" value="Ketoacyl_synth_AS"/>
</dbReference>
<comment type="catalytic activity">
    <reaction evidence="11">
        <text>a fatty acyl-[ACP] + malonyl-[ACP] + H(+) = a 3-oxoacyl-[ACP] + holo-[ACP] + CO2</text>
        <dbReference type="Rhea" id="RHEA:22836"/>
        <dbReference type="Rhea" id="RHEA-COMP:9623"/>
        <dbReference type="Rhea" id="RHEA-COMP:9685"/>
        <dbReference type="Rhea" id="RHEA-COMP:9916"/>
        <dbReference type="Rhea" id="RHEA-COMP:14125"/>
        <dbReference type="ChEBI" id="CHEBI:15378"/>
        <dbReference type="ChEBI" id="CHEBI:16526"/>
        <dbReference type="ChEBI" id="CHEBI:64479"/>
        <dbReference type="ChEBI" id="CHEBI:78449"/>
        <dbReference type="ChEBI" id="CHEBI:78776"/>
        <dbReference type="ChEBI" id="CHEBI:138651"/>
    </reaction>
</comment>
<dbReference type="EMBL" id="CP106679">
    <property type="protein sequence ID" value="UXP32313.1"/>
    <property type="molecule type" value="Genomic_DNA"/>
</dbReference>
<proteinExistence type="inferred from homology"/>
<dbReference type="Pfam" id="PF02801">
    <property type="entry name" value="Ketoacyl-synt_C"/>
    <property type="match status" value="1"/>
</dbReference>
<dbReference type="PANTHER" id="PTHR11712">
    <property type="entry name" value="POLYKETIDE SYNTHASE-RELATED"/>
    <property type="match status" value="1"/>
</dbReference>
<evidence type="ECO:0000256" key="4">
    <source>
        <dbReference type="ARBA" id="ARBA00014657"/>
    </source>
</evidence>
<dbReference type="PROSITE" id="PS00606">
    <property type="entry name" value="KS3_1"/>
    <property type="match status" value="1"/>
</dbReference>
<dbReference type="SMART" id="SM00825">
    <property type="entry name" value="PKS_KS"/>
    <property type="match status" value="1"/>
</dbReference>
<dbReference type="RefSeq" id="WP_262309749.1">
    <property type="nucleotide sequence ID" value="NZ_CP106679.1"/>
</dbReference>
<comment type="similarity">
    <text evidence="2 11 12">Belongs to the thiolase-like superfamily. Beta-ketoacyl-ACP synthases family.</text>
</comment>
<gene>
    <name evidence="14" type="primary">fabF</name>
    <name evidence="14" type="ORF">N6H18_18400</name>
</gene>
<dbReference type="EC" id="2.3.1.179" evidence="3 11"/>
<evidence type="ECO:0000256" key="10">
    <source>
        <dbReference type="ARBA" id="ARBA00023315"/>
    </source>
</evidence>
<evidence type="ECO:0000256" key="7">
    <source>
        <dbReference type="ARBA" id="ARBA00022832"/>
    </source>
</evidence>
<evidence type="ECO:0000256" key="9">
    <source>
        <dbReference type="ARBA" id="ARBA00023160"/>
    </source>
</evidence>
<dbReference type="NCBIfam" id="NF005589">
    <property type="entry name" value="PRK07314.1"/>
    <property type="match status" value="1"/>
</dbReference>
<dbReference type="PANTHER" id="PTHR11712:SF336">
    <property type="entry name" value="3-OXOACYL-[ACYL-CARRIER-PROTEIN] SYNTHASE, MITOCHONDRIAL"/>
    <property type="match status" value="1"/>
</dbReference>
<evidence type="ECO:0000256" key="2">
    <source>
        <dbReference type="ARBA" id="ARBA00008467"/>
    </source>
</evidence>
<dbReference type="Proteomes" id="UP001065174">
    <property type="component" value="Chromosome"/>
</dbReference>
<keyword evidence="5 11" id="KW-0444">Lipid biosynthesis</keyword>
<evidence type="ECO:0000313" key="14">
    <source>
        <dbReference type="EMBL" id="UXP32313.1"/>
    </source>
</evidence>
<feature type="domain" description="Ketosynthase family 3 (KS3)" evidence="13">
    <location>
        <begin position="3"/>
        <end position="414"/>
    </location>
</feature>
<organism evidence="14 15">
    <name type="scientific">Reichenbachiella agarivorans</name>
    <dbReference type="NCBI Taxonomy" id="2979464"/>
    <lineage>
        <taxon>Bacteria</taxon>
        <taxon>Pseudomonadati</taxon>
        <taxon>Bacteroidota</taxon>
        <taxon>Cytophagia</taxon>
        <taxon>Cytophagales</taxon>
        <taxon>Reichenbachiellaceae</taxon>
        <taxon>Reichenbachiella</taxon>
    </lineage>
</organism>
<dbReference type="GO" id="GO:0004315">
    <property type="term" value="F:3-oxoacyl-[acyl-carrier-protein] synthase activity"/>
    <property type="evidence" value="ECO:0007669"/>
    <property type="project" value="UniProtKB-EC"/>
</dbReference>
<evidence type="ECO:0000313" key="15">
    <source>
        <dbReference type="Proteomes" id="UP001065174"/>
    </source>
</evidence>
<dbReference type="NCBIfam" id="TIGR03150">
    <property type="entry name" value="fabF"/>
    <property type="match status" value="1"/>
</dbReference>
<dbReference type="InterPro" id="IPR014031">
    <property type="entry name" value="Ketoacyl_synth_C"/>
</dbReference>
<dbReference type="CDD" id="cd00834">
    <property type="entry name" value="KAS_I_II"/>
    <property type="match status" value="1"/>
</dbReference>
<sequence length="416" mass="44672">MSERRVVVTGMGAITPIGNDVKTFWDNAVKGVSGACRITHFNPEKFKTQFACEVKGFDPTLRLDRNEIKRTDLYSQYGMDAAVQAIEDSGFDFQSMDPFDIGVIWGTGQGGLETLEKEVQNYTANGFEPRFNPFLIPKMLGNMAGGMIALKYGFMGINFSTVSACATSNTSIMDAMNYIKLGKAKIIITGGSEAPITEASIGGFSAMKALSTRNDSPETASRPYDPDRDGFVMGEGGGALVLEEYEHAKARGAQIYAELVGSSMTNDAYHMTATHPEGLGAYQAMKLALDEGKINPSDVDYINTHSTSTPVGDISEPQAIRRLMDGKDNRASISGTKSMTGHLLGAAGVVEAILSIQSIRHNVIPPTINTESIDPAIGDDLNIVIKEAKEKEVKIAMSNTFGFGGHNGIAVFKAFS</sequence>
<comment type="catalytic activity">
    <reaction evidence="11">
        <text>(9Z)-hexadecenoyl-[ACP] + malonyl-[ACP] + H(+) = 3-oxo-(11Z)-octadecenoyl-[ACP] + holo-[ACP] + CO2</text>
        <dbReference type="Rhea" id="RHEA:55040"/>
        <dbReference type="Rhea" id="RHEA-COMP:9623"/>
        <dbReference type="Rhea" id="RHEA-COMP:9685"/>
        <dbReference type="Rhea" id="RHEA-COMP:10800"/>
        <dbReference type="Rhea" id="RHEA-COMP:14074"/>
        <dbReference type="ChEBI" id="CHEBI:15378"/>
        <dbReference type="ChEBI" id="CHEBI:16526"/>
        <dbReference type="ChEBI" id="CHEBI:64479"/>
        <dbReference type="ChEBI" id="CHEBI:78449"/>
        <dbReference type="ChEBI" id="CHEBI:83989"/>
        <dbReference type="ChEBI" id="CHEBI:138538"/>
        <dbReference type="EC" id="2.3.1.179"/>
    </reaction>
</comment>
<dbReference type="InterPro" id="IPR020841">
    <property type="entry name" value="PKS_Beta-ketoAc_synthase_dom"/>
</dbReference>
<dbReference type="PROSITE" id="PS52004">
    <property type="entry name" value="KS3_2"/>
    <property type="match status" value="1"/>
</dbReference>
<keyword evidence="9 11" id="KW-0275">Fatty acid biosynthesis</keyword>
<keyword evidence="10 11" id="KW-0012">Acyltransferase</keyword>
<keyword evidence="6 11" id="KW-0808">Transferase</keyword>
<evidence type="ECO:0000256" key="6">
    <source>
        <dbReference type="ARBA" id="ARBA00022679"/>
    </source>
</evidence>
<evidence type="ECO:0000256" key="11">
    <source>
        <dbReference type="PIRNR" id="PIRNR000447"/>
    </source>
</evidence>